<dbReference type="InterPro" id="IPR014239">
    <property type="entry name" value="YpeB_PepSY1-2"/>
</dbReference>
<gene>
    <name evidence="4" type="primary">ypeB</name>
    <name evidence="4" type="ORF">FFL34_00155</name>
</gene>
<dbReference type="InterPro" id="IPR048402">
    <property type="entry name" value="YpeB_N"/>
</dbReference>
<feature type="domain" description="Sporulation protein YpeB PepSY1 and PepSY2" evidence="2">
    <location>
        <begin position="180"/>
        <end position="370"/>
    </location>
</feature>
<reference evidence="4 5" key="1">
    <citation type="submission" date="2019-05" db="EMBL/GenBank/DDBJ databases">
        <title>Genomic analysis of Lentibacillus sp. NKC220-2.</title>
        <authorList>
            <person name="Oh Y.J."/>
        </authorList>
    </citation>
    <scope>NUCLEOTIDE SEQUENCE [LARGE SCALE GENOMIC DNA]</scope>
    <source>
        <strain evidence="4 5">NKC220-2</strain>
    </source>
</reference>
<dbReference type="Pfam" id="PF03413">
    <property type="entry name" value="PepSY"/>
    <property type="match status" value="1"/>
</dbReference>
<dbReference type="EMBL" id="VCIA01000001">
    <property type="protein sequence ID" value="TMN20696.1"/>
    <property type="molecule type" value="Genomic_DNA"/>
</dbReference>
<evidence type="ECO:0000313" key="5">
    <source>
        <dbReference type="Proteomes" id="UP000306980"/>
    </source>
</evidence>
<dbReference type="Pfam" id="PF14620">
    <property type="entry name" value="YPEB_PepSY1-2"/>
    <property type="match status" value="1"/>
</dbReference>
<protein>
    <submittedName>
        <fullName evidence="4">Germination protein YpeB</fullName>
    </submittedName>
</protein>
<accession>A0A5S3QJU7</accession>
<evidence type="ECO:0000259" key="3">
    <source>
        <dbReference type="Pfam" id="PF20769"/>
    </source>
</evidence>
<dbReference type="OrthoDB" id="2372097at2"/>
<name>A0A5S3QJU7_9BACI</name>
<dbReference type="NCBIfam" id="TIGR02889">
    <property type="entry name" value="spore_YpeB"/>
    <property type="match status" value="1"/>
</dbReference>
<comment type="caution">
    <text evidence="4">The sequence shown here is derived from an EMBL/GenBank/DDBJ whole genome shotgun (WGS) entry which is preliminary data.</text>
</comment>
<dbReference type="Proteomes" id="UP000306980">
    <property type="component" value="Unassembled WGS sequence"/>
</dbReference>
<organism evidence="4 5">
    <name type="scientific">Lentibacillus cibarius</name>
    <dbReference type="NCBI Taxonomy" id="2583219"/>
    <lineage>
        <taxon>Bacteria</taxon>
        <taxon>Bacillati</taxon>
        <taxon>Bacillota</taxon>
        <taxon>Bacilli</taxon>
        <taxon>Bacillales</taxon>
        <taxon>Bacillaceae</taxon>
        <taxon>Lentibacillus</taxon>
    </lineage>
</organism>
<sequence>MLRWILIGVLTIGVAGTAFWGYQEHQEKNAILIQAENNYQRAFHELSYHMDLLNDKIGTALAMNSKESLSPQMIEIWRLTSEAVSNVGQLPLTLMPFNKTEEFLSKIGDFTYRTAVRDLNNKPLNEKEESTLRSLYKQSGDLKDELRKVQNTVLDEDLRWMDVQLALATQDEQSDNTIVDGFKTVEKKVEGFAESNVDSALTGTSAEEHQYENLDGEKINKKEAVKKGKALLNVKNKNNLTVTNSGKGADLPIYSISYQNGNKSGYLDMSQKGGHPLTLLVNRGVSEQKISLNQGLEKAKQYLEQYNFDNMTLFQSNQFDNVGVYSFLYNQDGIRVYSDAIEVKVALDHGDLLGLTARNYFMNHKKRNIPNPELTSEEAKDKVNPNVNINEEHMAIIDNDVGDEVLVYEFLGVLGNETYRIFINAMDGTEEKVEKLDGTEINFASITKGRFMSSLFSV</sequence>
<dbReference type="AlphaFoldDB" id="A0A5S3QJU7"/>
<evidence type="ECO:0000259" key="1">
    <source>
        <dbReference type="Pfam" id="PF03413"/>
    </source>
</evidence>
<dbReference type="Pfam" id="PF20769">
    <property type="entry name" value="YPEB_N"/>
    <property type="match status" value="1"/>
</dbReference>
<dbReference type="InterPro" id="IPR025711">
    <property type="entry name" value="PepSY"/>
</dbReference>
<evidence type="ECO:0000259" key="2">
    <source>
        <dbReference type="Pfam" id="PF14620"/>
    </source>
</evidence>
<feature type="domain" description="Sporulation protein YpeB N-terminal" evidence="3">
    <location>
        <begin position="27"/>
        <end position="162"/>
    </location>
</feature>
<dbReference type="RefSeq" id="WP_138600247.1">
    <property type="nucleotide sequence ID" value="NZ_VCIA01000001.1"/>
</dbReference>
<proteinExistence type="predicted"/>
<dbReference type="GO" id="GO:0009847">
    <property type="term" value="P:spore germination"/>
    <property type="evidence" value="ECO:0007669"/>
    <property type="project" value="InterPro"/>
</dbReference>
<evidence type="ECO:0000313" key="4">
    <source>
        <dbReference type="EMBL" id="TMN20696.1"/>
    </source>
</evidence>
<feature type="domain" description="PepSY" evidence="1">
    <location>
        <begin position="374"/>
        <end position="434"/>
    </location>
</feature>